<name>A0A0D8Y3S8_DICVI</name>
<dbReference type="Proteomes" id="UP000053766">
    <property type="component" value="Unassembled WGS sequence"/>
</dbReference>
<dbReference type="STRING" id="29172.A0A0D8Y3S8"/>
<evidence type="ECO:0000313" key="2">
    <source>
        <dbReference type="Proteomes" id="UP000053766"/>
    </source>
</evidence>
<reference evidence="1 2" key="1">
    <citation type="submission" date="2013-11" db="EMBL/GenBank/DDBJ databases">
        <title>Draft genome of the bovine lungworm Dictyocaulus viviparus.</title>
        <authorList>
            <person name="Mitreva M."/>
        </authorList>
    </citation>
    <scope>NUCLEOTIDE SEQUENCE [LARGE SCALE GENOMIC DNA]</scope>
    <source>
        <strain evidence="1 2">HannoverDv2000</strain>
    </source>
</reference>
<organism evidence="1 2">
    <name type="scientific">Dictyocaulus viviparus</name>
    <name type="common">Bovine lungworm</name>
    <dbReference type="NCBI Taxonomy" id="29172"/>
    <lineage>
        <taxon>Eukaryota</taxon>
        <taxon>Metazoa</taxon>
        <taxon>Ecdysozoa</taxon>
        <taxon>Nematoda</taxon>
        <taxon>Chromadorea</taxon>
        <taxon>Rhabditida</taxon>
        <taxon>Rhabditina</taxon>
        <taxon>Rhabditomorpha</taxon>
        <taxon>Strongyloidea</taxon>
        <taxon>Metastrongylidae</taxon>
        <taxon>Dictyocaulus</taxon>
    </lineage>
</organism>
<protein>
    <recommendedName>
        <fullName evidence="3">U1-type domain-containing protein</fullName>
    </recommendedName>
</protein>
<dbReference type="OrthoDB" id="5860929at2759"/>
<dbReference type="EMBL" id="KN716196">
    <property type="protein sequence ID" value="KJH50832.1"/>
    <property type="molecule type" value="Genomic_DNA"/>
</dbReference>
<dbReference type="Pfam" id="PF01715">
    <property type="entry name" value="IPPT"/>
    <property type="match status" value="1"/>
</dbReference>
<accession>A0A0D8Y3S8</accession>
<reference evidence="2" key="2">
    <citation type="journal article" date="2016" name="Sci. Rep.">
        <title>Dictyocaulus viviparus genome, variome and transcriptome elucidate lungworm biology and support future intervention.</title>
        <authorList>
            <person name="McNulty S.N."/>
            <person name="Strube C."/>
            <person name="Rosa B.A."/>
            <person name="Martin J.C."/>
            <person name="Tyagi R."/>
            <person name="Choi Y.J."/>
            <person name="Wang Q."/>
            <person name="Hallsworth Pepin K."/>
            <person name="Zhang X."/>
            <person name="Ozersky P."/>
            <person name="Wilson R.K."/>
            <person name="Sternberg P.W."/>
            <person name="Gasser R.B."/>
            <person name="Mitreva M."/>
        </authorList>
    </citation>
    <scope>NUCLEOTIDE SEQUENCE [LARGE SCALE GENOMIC DNA]</scope>
    <source>
        <strain evidence="2">HannoverDv2000</strain>
    </source>
</reference>
<dbReference type="Gene3D" id="1.10.287.890">
    <property type="entry name" value="Crystal structure of tRNA isopentenylpyrophosphate transferase (bh2366) domain"/>
    <property type="match status" value="1"/>
</dbReference>
<keyword evidence="2" id="KW-1185">Reference proteome</keyword>
<dbReference type="SUPFAM" id="SSF57667">
    <property type="entry name" value="beta-beta-alpha zinc fingers"/>
    <property type="match status" value="1"/>
</dbReference>
<evidence type="ECO:0008006" key="3">
    <source>
        <dbReference type="Google" id="ProtNLM"/>
    </source>
</evidence>
<gene>
    <name evidence="1" type="ORF">DICVIV_02982</name>
</gene>
<evidence type="ECO:0000313" key="1">
    <source>
        <dbReference type="EMBL" id="KJH50832.1"/>
    </source>
</evidence>
<sequence>MYEWNCFSSTSKQYRNKSTTFQNKENLINREHFGVLQCIGLKEFIPYLELSLSDRSSSIGDKFFEKGCDDVKLHTRQYARRQRNWVKSRLFQRQEIREVPSLKKIDTSDKETFISVGLGVVDQWMNGSDFKEETTGNVENSEDANMIRHCIVCDIIVQGTRNWNKHLIGKRHKKAMRIFGMSML</sequence>
<proteinExistence type="predicted"/>
<dbReference type="AlphaFoldDB" id="A0A0D8Y3S8"/>
<dbReference type="Gene3D" id="3.30.160.60">
    <property type="entry name" value="Classic Zinc Finger"/>
    <property type="match status" value="1"/>
</dbReference>
<dbReference type="InterPro" id="IPR036236">
    <property type="entry name" value="Znf_C2H2_sf"/>
</dbReference>